<feature type="transmembrane region" description="Helical" evidence="6">
    <location>
        <begin position="229"/>
        <end position="245"/>
    </location>
</feature>
<feature type="transmembrane region" description="Helical" evidence="6">
    <location>
        <begin position="70"/>
        <end position="90"/>
    </location>
</feature>
<dbReference type="InterPro" id="IPR012809">
    <property type="entry name" value="ECF_CbiQ"/>
</dbReference>
<protein>
    <submittedName>
        <fullName evidence="7">Cobalt ECF transporter T component CbiQ</fullName>
    </submittedName>
</protein>
<evidence type="ECO:0000313" key="7">
    <source>
        <dbReference type="EMBL" id="PWW83329.1"/>
    </source>
</evidence>
<dbReference type="Pfam" id="PF02361">
    <property type="entry name" value="CbiQ"/>
    <property type="match status" value="1"/>
</dbReference>
<dbReference type="InterPro" id="IPR003339">
    <property type="entry name" value="ABC/ECF_trnsptr_transmembrane"/>
</dbReference>
<dbReference type="OrthoDB" id="8585740at2"/>
<dbReference type="GO" id="GO:0043190">
    <property type="term" value="C:ATP-binding cassette (ABC) transporter complex"/>
    <property type="evidence" value="ECO:0007669"/>
    <property type="project" value="InterPro"/>
</dbReference>
<evidence type="ECO:0000313" key="8">
    <source>
        <dbReference type="Proteomes" id="UP000246278"/>
    </source>
</evidence>
<evidence type="ECO:0000256" key="4">
    <source>
        <dbReference type="ARBA" id="ARBA00022989"/>
    </source>
</evidence>
<dbReference type="Proteomes" id="UP000246278">
    <property type="component" value="Unassembled WGS sequence"/>
</dbReference>
<dbReference type="GO" id="GO:0006824">
    <property type="term" value="P:cobalt ion transport"/>
    <property type="evidence" value="ECO:0007669"/>
    <property type="project" value="InterPro"/>
</dbReference>
<organism evidence="7 8">
    <name type="scientific">Prosthecochloris marina</name>
    <dbReference type="NCBI Taxonomy" id="2017681"/>
    <lineage>
        <taxon>Bacteria</taxon>
        <taxon>Pseudomonadati</taxon>
        <taxon>Chlorobiota</taxon>
        <taxon>Chlorobiia</taxon>
        <taxon>Chlorobiales</taxon>
        <taxon>Chlorobiaceae</taxon>
        <taxon>Prosthecochloris</taxon>
    </lineage>
</organism>
<dbReference type="InterPro" id="IPR051611">
    <property type="entry name" value="ECF_transporter_component"/>
</dbReference>
<dbReference type="PANTHER" id="PTHR34857:SF2">
    <property type="entry name" value="SLL0384 PROTEIN"/>
    <property type="match status" value="1"/>
</dbReference>
<keyword evidence="2" id="KW-1003">Cell membrane</keyword>
<comment type="subcellular location">
    <subcellularLocation>
        <location evidence="1">Cell membrane</location>
        <topology evidence="1">Multi-pass membrane protein</topology>
    </subcellularLocation>
</comment>
<feature type="transmembrane region" description="Helical" evidence="6">
    <location>
        <begin position="110"/>
        <end position="132"/>
    </location>
</feature>
<evidence type="ECO:0000256" key="2">
    <source>
        <dbReference type="ARBA" id="ARBA00022475"/>
    </source>
</evidence>
<sequence>MQIEAFSKGRSPLHSTDPRMKLLACLPLILLTALSQDILQVTASLAGGIILAAVAGIYSRLLLQRLATVNVFMIFLWATMPFTISGEHFWNIGPLNISRQGVTLPLLITLKTNAIALYTIALPGTSTIIALSHAMLHLRVPGKLVTMFYFFYRYIGVIADEFSKMLRMLEARGFRASTSIHTIKVYAFFTGMLFIKSHERSERVYNALVMRNFHGDFPLLTHFTLKQRDLIFMAAMSCLFMLIVLL</sequence>
<comment type="caution">
    <text evidence="7">The sequence shown here is derived from an EMBL/GenBank/DDBJ whole genome shotgun (WGS) entry which is preliminary data.</text>
</comment>
<gene>
    <name evidence="7" type="primary">cbiQ</name>
    <name evidence="7" type="ORF">CR164_01895</name>
</gene>
<name>A0A317T9A2_9CHLB</name>
<dbReference type="AlphaFoldDB" id="A0A317T9A2"/>
<dbReference type="NCBIfam" id="TIGR02454">
    <property type="entry name" value="ECF_T_CbiQ"/>
    <property type="match status" value="1"/>
</dbReference>
<evidence type="ECO:0000256" key="6">
    <source>
        <dbReference type="SAM" id="Phobius"/>
    </source>
</evidence>
<dbReference type="PANTHER" id="PTHR34857">
    <property type="entry name" value="SLL0384 PROTEIN"/>
    <property type="match status" value="1"/>
</dbReference>
<keyword evidence="5 6" id="KW-0472">Membrane</keyword>
<feature type="transmembrane region" description="Helical" evidence="6">
    <location>
        <begin position="144"/>
        <end position="162"/>
    </location>
</feature>
<reference evidence="8" key="1">
    <citation type="submission" date="2017-10" db="EMBL/GenBank/DDBJ databases">
        <authorList>
            <person name="Gaisin V.A."/>
            <person name="Rysina M.S."/>
            <person name="Grouzdev D.S."/>
        </authorList>
    </citation>
    <scope>NUCLEOTIDE SEQUENCE [LARGE SCALE GENOMIC DNA]</scope>
    <source>
        <strain evidence="8">V1</strain>
    </source>
</reference>
<keyword evidence="8" id="KW-1185">Reference proteome</keyword>
<feature type="transmembrane region" description="Helical" evidence="6">
    <location>
        <begin position="45"/>
        <end position="63"/>
    </location>
</feature>
<feature type="transmembrane region" description="Helical" evidence="6">
    <location>
        <begin position="174"/>
        <end position="195"/>
    </location>
</feature>
<keyword evidence="3 6" id="KW-0812">Transmembrane</keyword>
<evidence type="ECO:0000256" key="1">
    <source>
        <dbReference type="ARBA" id="ARBA00004651"/>
    </source>
</evidence>
<evidence type="ECO:0000256" key="5">
    <source>
        <dbReference type="ARBA" id="ARBA00023136"/>
    </source>
</evidence>
<dbReference type="CDD" id="cd16914">
    <property type="entry name" value="EcfT"/>
    <property type="match status" value="1"/>
</dbReference>
<evidence type="ECO:0000256" key="3">
    <source>
        <dbReference type="ARBA" id="ARBA00022692"/>
    </source>
</evidence>
<dbReference type="EMBL" id="PDNZ01000001">
    <property type="protein sequence ID" value="PWW83329.1"/>
    <property type="molecule type" value="Genomic_DNA"/>
</dbReference>
<keyword evidence="4 6" id="KW-1133">Transmembrane helix</keyword>
<dbReference type="RefSeq" id="WP_110022210.1">
    <property type="nucleotide sequence ID" value="NZ_PDNZ01000001.1"/>
</dbReference>
<accession>A0A317T9A2</accession>
<proteinExistence type="predicted"/>